<reference evidence="2 3" key="1">
    <citation type="submission" date="2019-07" db="EMBL/GenBank/DDBJ databases">
        <authorList>
            <person name="Huq M.A."/>
        </authorList>
    </citation>
    <scope>NUCLEOTIDE SEQUENCE [LARGE SCALE GENOMIC DNA]</scope>
    <source>
        <strain evidence="2 3">MAH-3</strain>
    </source>
</reference>
<dbReference type="EMBL" id="VLPL01000006">
    <property type="protein sequence ID" value="TSJ41874.1"/>
    <property type="molecule type" value="Genomic_DNA"/>
</dbReference>
<accession>A0A556MPI2</accession>
<dbReference type="SUPFAM" id="SSF51735">
    <property type="entry name" value="NAD(P)-binding Rossmann-fold domains"/>
    <property type="match status" value="1"/>
</dbReference>
<dbReference type="AlphaFoldDB" id="A0A556MPI2"/>
<evidence type="ECO:0000259" key="1">
    <source>
        <dbReference type="Pfam" id="PF03446"/>
    </source>
</evidence>
<dbReference type="GO" id="GO:0050661">
    <property type="term" value="F:NADP binding"/>
    <property type="evidence" value="ECO:0007669"/>
    <property type="project" value="InterPro"/>
</dbReference>
<dbReference type="InterPro" id="IPR036291">
    <property type="entry name" value="NAD(P)-bd_dom_sf"/>
</dbReference>
<proteinExistence type="predicted"/>
<dbReference type="Gene3D" id="3.40.50.720">
    <property type="entry name" value="NAD(P)-binding Rossmann-like Domain"/>
    <property type="match status" value="1"/>
</dbReference>
<organism evidence="2 3">
    <name type="scientific">Fluviicola chungangensis</name>
    <dbReference type="NCBI Taxonomy" id="2597671"/>
    <lineage>
        <taxon>Bacteria</taxon>
        <taxon>Pseudomonadati</taxon>
        <taxon>Bacteroidota</taxon>
        <taxon>Flavobacteriia</taxon>
        <taxon>Flavobacteriales</taxon>
        <taxon>Crocinitomicaceae</taxon>
        <taxon>Fluviicola</taxon>
    </lineage>
</organism>
<keyword evidence="3" id="KW-1185">Reference proteome</keyword>
<dbReference type="InterPro" id="IPR006115">
    <property type="entry name" value="6PGDH_NADP-bd"/>
</dbReference>
<comment type="caution">
    <text evidence="2">The sequence shown here is derived from an EMBL/GenBank/DDBJ whole genome shotgun (WGS) entry which is preliminary data.</text>
</comment>
<dbReference type="RefSeq" id="WP_144333509.1">
    <property type="nucleotide sequence ID" value="NZ_VLPL01000006.1"/>
</dbReference>
<evidence type="ECO:0000313" key="3">
    <source>
        <dbReference type="Proteomes" id="UP000316008"/>
    </source>
</evidence>
<gene>
    <name evidence="2" type="ORF">FO442_12340</name>
</gene>
<sequence>MKIGIIGLGWLGLPLAKSLLNNGFQVIGTTRSRSVELFHERFSHVLFDPLVKKQASAVYFGDLDVLILAFTPSKTGEKAYARDCVRILDLIPPTCKVIQLSSTSVYPQRNDVFNEFDYPAGSIKTNAIGYAELAISSILRDRLTVIRLSGLVGPKRYPVTAMTTSGKTYQAMDRVNLIHQEDAIGLIEHVIRQKLWNKTINGCATAHPFKGQLYTEMASKLGIDPPFFENEVRSERIISNRYSLELGYAYMYPDPLDFPIA</sequence>
<evidence type="ECO:0000313" key="2">
    <source>
        <dbReference type="EMBL" id="TSJ41874.1"/>
    </source>
</evidence>
<protein>
    <recommendedName>
        <fullName evidence="1">6-phosphogluconate dehydrogenase NADP-binding domain-containing protein</fullName>
    </recommendedName>
</protein>
<dbReference type="OrthoDB" id="751203at2"/>
<dbReference type="Pfam" id="PF03446">
    <property type="entry name" value="NAD_binding_2"/>
    <property type="match status" value="1"/>
</dbReference>
<name>A0A556MPI2_9FLAO</name>
<feature type="domain" description="6-phosphogluconate dehydrogenase NADP-binding" evidence="1">
    <location>
        <begin position="2"/>
        <end position="41"/>
    </location>
</feature>
<dbReference type="Proteomes" id="UP000316008">
    <property type="component" value="Unassembled WGS sequence"/>
</dbReference>